<organism evidence="1 2">
    <name type="scientific">Eisenbergiella porci</name>
    <dbReference type="NCBI Taxonomy" id="2652274"/>
    <lineage>
        <taxon>Bacteria</taxon>
        <taxon>Bacillati</taxon>
        <taxon>Bacillota</taxon>
        <taxon>Clostridia</taxon>
        <taxon>Lachnospirales</taxon>
        <taxon>Lachnospiraceae</taxon>
        <taxon>Eisenbergiella</taxon>
    </lineage>
</organism>
<dbReference type="Gene3D" id="3.40.720.10">
    <property type="entry name" value="Alkaline Phosphatase, subunit A"/>
    <property type="match status" value="1"/>
</dbReference>
<name>A0A6N7W0C0_9FIRM</name>
<evidence type="ECO:0000313" key="1">
    <source>
        <dbReference type="EMBL" id="MSS88012.1"/>
    </source>
</evidence>
<reference evidence="1 2" key="1">
    <citation type="submission" date="2019-08" db="EMBL/GenBank/DDBJ databases">
        <title>In-depth cultivation of the pig gut microbiome towards novel bacterial diversity and tailored functional studies.</title>
        <authorList>
            <person name="Wylensek D."/>
            <person name="Hitch T.C.A."/>
            <person name="Clavel T."/>
        </authorList>
    </citation>
    <scope>NUCLEOTIDE SEQUENCE [LARGE SCALE GENOMIC DNA]</scope>
    <source>
        <strain evidence="1 2">WCA-389-WT-23B</strain>
    </source>
</reference>
<accession>A0A6N7W0C0</accession>
<dbReference type="RefSeq" id="WP_154463999.1">
    <property type="nucleotide sequence ID" value="NZ_JAXDZL010000088.1"/>
</dbReference>
<dbReference type="Proteomes" id="UP000436047">
    <property type="component" value="Unassembled WGS sequence"/>
</dbReference>
<keyword evidence="2" id="KW-1185">Reference proteome</keyword>
<evidence type="ECO:0000313" key="2">
    <source>
        <dbReference type="Proteomes" id="UP000436047"/>
    </source>
</evidence>
<proteinExistence type="predicted"/>
<dbReference type="InterPro" id="IPR017850">
    <property type="entry name" value="Alkaline_phosphatase_core_sf"/>
</dbReference>
<dbReference type="SUPFAM" id="SSF53649">
    <property type="entry name" value="Alkaline phosphatase-like"/>
    <property type="match status" value="1"/>
</dbReference>
<dbReference type="GeneID" id="86057390"/>
<dbReference type="AlphaFoldDB" id="A0A6N7W0C0"/>
<comment type="caution">
    <text evidence="1">The sequence shown here is derived from an EMBL/GenBank/DDBJ whole genome shotgun (WGS) entry which is preliminary data.</text>
</comment>
<sequence>MLLKRAEWHEGKVRAVKKAPYKLIEYRTDKMRRTQLFDMEKDPYEQDDLSEEEGLAEVRRSLALLLEDYNEKLDDCRHRIGREFWKNYGKTEER</sequence>
<gene>
    <name evidence="1" type="ORF">FYJ45_06745</name>
</gene>
<dbReference type="EMBL" id="VUMI01000008">
    <property type="protein sequence ID" value="MSS88012.1"/>
    <property type="molecule type" value="Genomic_DNA"/>
</dbReference>
<protein>
    <submittedName>
        <fullName evidence="1">Uncharacterized protein</fullName>
    </submittedName>
</protein>